<name>A0A1M4ZLT9_9FIRM</name>
<dbReference type="GO" id="GO:1904680">
    <property type="term" value="F:peptide transmembrane transporter activity"/>
    <property type="evidence" value="ECO:0007669"/>
    <property type="project" value="TreeGrafter"/>
</dbReference>
<dbReference type="Proteomes" id="UP000184114">
    <property type="component" value="Unassembled WGS sequence"/>
</dbReference>
<accession>A0A1M4ZLT9</accession>
<dbReference type="EMBL" id="FQTY01000026">
    <property type="protein sequence ID" value="SHF18516.1"/>
    <property type="molecule type" value="Genomic_DNA"/>
</dbReference>
<dbReference type="Gene3D" id="3.10.105.10">
    <property type="entry name" value="Dipeptide-binding Protein, Domain 3"/>
    <property type="match status" value="1"/>
</dbReference>
<reference evidence="2" key="1">
    <citation type="submission" date="2016-11" db="EMBL/GenBank/DDBJ databases">
        <authorList>
            <person name="Varghese N."/>
            <person name="Submissions S."/>
        </authorList>
    </citation>
    <scope>NUCLEOTIDE SEQUENCE [LARGE SCALE GENOMIC DNA]</scope>
    <source>
        <strain evidence="2">DSM 18095</strain>
    </source>
</reference>
<organism evidence="1 2">
    <name type="scientific">Tissierella praeacuta DSM 18095</name>
    <dbReference type="NCBI Taxonomy" id="1123404"/>
    <lineage>
        <taxon>Bacteria</taxon>
        <taxon>Bacillati</taxon>
        <taxon>Bacillota</taxon>
        <taxon>Tissierellia</taxon>
        <taxon>Tissierellales</taxon>
        <taxon>Tissierellaceae</taxon>
        <taxon>Tissierella</taxon>
    </lineage>
</organism>
<proteinExistence type="predicted"/>
<dbReference type="AlphaFoldDB" id="A0A1M4ZLT9"/>
<evidence type="ECO:0000313" key="1">
    <source>
        <dbReference type="EMBL" id="SHF18516.1"/>
    </source>
</evidence>
<keyword evidence="2" id="KW-1185">Reference proteome</keyword>
<dbReference type="InterPro" id="IPR039424">
    <property type="entry name" value="SBP_5"/>
</dbReference>
<dbReference type="PANTHER" id="PTHR30290:SF79">
    <property type="entry name" value="DIPEPTIDE-BINDING PROTEIN DPPE"/>
    <property type="match status" value="1"/>
</dbReference>
<evidence type="ECO:0000313" key="2">
    <source>
        <dbReference type="Proteomes" id="UP000184114"/>
    </source>
</evidence>
<dbReference type="GO" id="GO:0015833">
    <property type="term" value="P:peptide transport"/>
    <property type="evidence" value="ECO:0007669"/>
    <property type="project" value="TreeGrafter"/>
</dbReference>
<dbReference type="RefSeq" id="WP_072977957.1">
    <property type="nucleotide sequence ID" value="NZ_FQTY01000026.1"/>
</dbReference>
<dbReference type="PANTHER" id="PTHR30290">
    <property type="entry name" value="PERIPLASMIC BINDING COMPONENT OF ABC TRANSPORTER"/>
    <property type="match status" value="1"/>
</dbReference>
<protein>
    <submittedName>
        <fullName evidence="1">Extracellular solute-binding protein, family 5 Middle</fullName>
    </submittedName>
</protein>
<dbReference type="Gene3D" id="3.40.190.10">
    <property type="entry name" value="Periplasmic binding protein-like II"/>
    <property type="match status" value="1"/>
</dbReference>
<dbReference type="GeneID" id="90994636"/>
<gene>
    <name evidence="1" type="ORF">SAMN02745784_03099</name>
</gene>
<sequence length="141" mass="16461">MAEMLQEMWKKNLNIEVELTNVEYKVESERRHSGEFQLARSTWNGSRFPFSFLSIFATGDYNNNPHYSNPDYDALVNKIRTEIDLVKRDELLHQAEQFILNEYIVCPISYGTSSMLLSSRAKDIRITPTGGVIFYHVYIEN</sequence>
<dbReference type="STRING" id="1123404.SAMN02745784_03099"/>
<dbReference type="SUPFAM" id="SSF53850">
    <property type="entry name" value="Periplasmic binding protein-like II"/>
    <property type="match status" value="1"/>
</dbReference>